<dbReference type="GO" id="GO:0006511">
    <property type="term" value="P:ubiquitin-dependent protein catabolic process"/>
    <property type="evidence" value="ECO:0007669"/>
    <property type="project" value="TreeGrafter"/>
</dbReference>
<reference evidence="17 19" key="2">
    <citation type="submission" date="2018-03" db="EMBL/GenBank/DDBJ databases">
        <authorList>
            <person name="Fogelqvist J."/>
        </authorList>
    </citation>
    <scope>NUCLEOTIDE SEQUENCE [LARGE SCALE GENOMIC DNA]</scope>
</reference>
<feature type="region of interest" description="Disordered" evidence="13">
    <location>
        <begin position="214"/>
        <end position="234"/>
    </location>
</feature>
<evidence type="ECO:0000256" key="3">
    <source>
        <dbReference type="ARBA" id="ARBA00012483"/>
    </source>
</evidence>
<dbReference type="GO" id="GO:0061630">
    <property type="term" value="F:ubiquitin protein ligase activity"/>
    <property type="evidence" value="ECO:0007669"/>
    <property type="project" value="UniProtKB-EC"/>
</dbReference>
<evidence type="ECO:0000256" key="4">
    <source>
        <dbReference type="ARBA" id="ARBA00022679"/>
    </source>
</evidence>
<dbReference type="GO" id="GO:0016567">
    <property type="term" value="P:protein ubiquitination"/>
    <property type="evidence" value="ECO:0007669"/>
    <property type="project" value="TreeGrafter"/>
</dbReference>
<evidence type="ECO:0000256" key="1">
    <source>
        <dbReference type="ARBA" id="ARBA00000900"/>
    </source>
</evidence>
<evidence type="ECO:0000313" key="17">
    <source>
        <dbReference type="EMBL" id="SPQ98389.1"/>
    </source>
</evidence>
<dbReference type="EC" id="2.3.2.27" evidence="3"/>
<dbReference type="Proteomes" id="UP000290189">
    <property type="component" value="Unassembled WGS sequence"/>
</dbReference>
<keyword evidence="10" id="KW-1133">Transmembrane helix</keyword>
<dbReference type="EMBL" id="CDSF01000164">
    <property type="protein sequence ID" value="CEP03992.1"/>
    <property type="molecule type" value="Genomic_DNA"/>
</dbReference>
<dbReference type="PANTHER" id="PTHR45977:SF4">
    <property type="entry name" value="RING-TYPE DOMAIN-CONTAINING PROTEIN"/>
    <property type="match status" value="1"/>
</dbReference>
<evidence type="ECO:0000256" key="2">
    <source>
        <dbReference type="ARBA" id="ARBA00004141"/>
    </source>
</evidence>
<reference evidence="16 18" key="1">
    <citation type="submission" date="2015-02" db="EMBL/GenBank/DDBJ databases">
        <authorList>
            <person name="Chooi Y.-H."/>
        </authorList>
    </citation>
    <scope>NUCLEOTIDE SEQUENCE [LARGE SCALE GENOMIC DNA]</scope>
    <source>
        <strain evidence="16">E3</strain>
    </source>
</reference>
<evidence type="ECO:0000313" key="16">
    <source>
        <dbReference type="EMBL" id="CEP03992.1"/>
    </source>
</evidence>
<dbReference type="SMART" id="SM00184">
    <property type="entry name" value="RING"/>
    <property type="match status" value="1"/>
</dbReference>
<proteinExistence type="predicted"/>
<dbReference type="SUPFAM" id="SSF57850">
    <property type="entry name" value="RING/U-box"/>
    <property type="match status" value="1"/>
</dbReference>
<dbReference type="Gene3D" id="3.30.40.10">
    <property type="entry name" value="Zinc/RING finger domain, C3HC4 (zinc finger)"/>
    <property type="match status" value="1"/>
</dbReference>
<protein>
    <recommendedName>
        <fullName evidence="3">RING-type E3 ubiquitin transferase</fullName>
        <ecNumber evidence="3">2.3.2.27</ecNumber>
    </recommendedName>
</protein>
<evidence type="ECO:0000256" key="13">
    <source>
        <dbReference type="SAM" id="MobiDB-lite"/>
    </source>
</evidence>
<feature type="signal peptide" evidence="14">
    <location>
        <begin position="1"/>
        <end position="28"/>
    </location>
</feature>
<accession>A0A0G4J8W1</accession>
<evidence type="ECO:0000256" key="10">
    <source>
        <dbReference type="ARBA" id="ARBA00022989"/>
    </source>
</evidence>
<keyword evidence="4" id="KW-0808">Transferase</keyword>
<keyword evidence="18" id="KW-1185">Reference proteome</keyword>
<dbReference type="GO" id="GO:0016020">
    <property type="term" value="C:membrane"/>
    <property type="evidence" value="ECO:0007669"/>
    <property type="project" value="UniProtKB-SubCell"/>
</dbReference>
<evidence type="ECO:0000256" key="5">
    <source>
        <dbReference type="ARBA" id="ARBA00022692"/>
    </source>
</evidence>
<dbReference type="PANTHER" id="PTHR45977">
    <property type="entry name" value="TARGET OF ERK KINASE MPK-1"/>
    <property type="match status" value="1"/>
</dbReference>
<sequence>MPMFHHHCRLLAPPTLLVLLSALFSGLAVSGDSGVLKLVCREGFTYEVPRKEAAKFSPFLADMDSKRVEISCNELGIVIAYMVKHGQLEQEEQWRQWADSAVHARSLAQNQRLLSVVRDLQMQSLLTLVLRTTLVQSTLSSGQATTEDAIINDDELCAICHEPMRVGEDSTYLSCAHQFHTSCFLQWLNTAWEPTCPLCCRSVDTDYHIMSPILSSGNPPPSPMDNDNSPPISSHSTRCRSFWCCWRP</sequence>
<feature type="compositionally biased region" description="Low complexity" evidence="13">
    <location>
        <begin position="224"/>
        <end position="234"/>
    </location>
</feature>
<keyword evidence="6" id="KW-0479">Metal-binding</keyword>
<dbReference type="EMBL" id="OVEO01000009">
    <property type="protein sequence ID" value="SPQ98389.1"/>
    <property type="molecule type" value="Genomic_DNA"/>
</dbReference>
<keyword evidence="7 12" id="KW-0863">Zinc-finger</keyword>
<evidence type="ECO:0000256" key="7">
    <source>
        <dbReference type="ARBA" id="ARBA00022771"/>
    </source>
</evidence>
<evidence type="ECO:0000259" key="15">
    <source>
        <dbReference type="PROSITE" id="PS50089"/>
    </source>
</evidence>
<dbReference type="Proteomes" id="UP000039324">
    <property type="component" value="Unassembled WGS sequence"/>
</dbReference>
<feature type="chain" id="PRO_5033717653" description="RING-type E3 ubiquitin transferase" evidence="14">
    <location>
        <begin position="29"/>
        <end position="248"/>
    </location>
</feature>
<dbReference type="Pfam" id="PF13639">
    <property type="entry name" value="zf-RING_2"/>
    <property type="match status" value="1"/>
</dbReference>
<keyword evidence="11" id="KW-0472">Membrane</keyword>
<feature type="domain" description="RING-type" evidence="15">
    <location>
        <begin position="157"/>
        <end position="199"/>
    </location>
</feature>
<evidence type="ECO:0000256" key="9">
    <source>
        <dbReference type="ARBA" id="ARBA00022833"/>
    </source>
</evidence>
<evidence type="ECO:0000313" key="19">
    <source>
        <dbReference type="Proteomes" id="UP000290189"/>
    </source>
</evidence>
<dbReference type="AlphaFoldDB" id="A0A0G4J8W1"/>
<evidence type="ECO:0000313" key="18">
    <source>
        <dbReference type="Proteomes" id="UP000039324"/>
    </source>
</evidence>
<keyword evidence="14" id="KW-0732">Signal</keyword>
<keyword evidence="5" id="KW-0812">Transmembrane</keyword>
<evidence type="ECO:0000256" key="6">
    <source>
        <dbReference type="ARBA" id="ARBA00022723"/>
    </source>
</evidence>
<keyword evidence="8" id="KW-0833">Ubl conjugation pathway</keyword>
<geneLocation type="mitochondrion" evidence="17"/>
<evidence type="ECO:0000256" key="8">
    <source>
        <dbReference type="ARBA" id="ARBA00022786"/>
    </source>
</evidence>
<dbReference type="PROSITE" id="PS50089">
    <property type="entry name" value="ZF_RING_2"/>
    <property type="match status" value="1"/>
</dbReference>
<keyword evidence="17" id="KW-0496">Mitochondrion</keyword>
<organism evidence="16 18">
    <name type="scientific">Plasmodiophora brassicae</name>
    <name type="common">Clubroot disease agent</name>
    <dbReference type="NCBI Taxonomy" id="37360"/>
    <lineage>
        <taxon>Eukaryota</taxon>
        <taxon>Sar</taxon>
        <taxon>Rhizaria</taxon>
        <taxon>Endomyxa</taxon>
        <taxon>Phytomyxea</taxon>
        <taxon>Plasmodiophorida</taxon>
        <taxon>Plasmodiophoridae</taxon>
        <taxon>Plasmodiophora</taxon>
    </lineage>
</organism>
<dbReference type="InterPro" id="IPR013083">
    <property type="entry name" value="Znf_RING/FYVE/PHD"/>
</dbReference>
<dbReference type="STRING" id="37360.A0A0G4J8W1"/>
<comment type="subcellular location">
    <subcellularLocation>
        <location evidence="2">Membrane</location>
        <topology evidence="2">Multi-pass membrane protein</topology>
    </subcellularLocation>
</comment>
<comment type="catalytic activity">
    <reaction evidence="1">
        <text>S-ubiquitinyl-[E2 ubiquitin-conjugating enzyme]-L-cysteine + [acceptor protein]-L-lysine = [E2 ubiquitin-conjugating enzyme]-L-cysteine + N(6)-ubiquitinyl-[acceptor protein]-L-lysine.</text>
        <dbReference type="EC" id="2.3.2.27"/>
    </reaction>
</comment>
<keyword evidence="9" id="KW-0862">Zinc</keyword>
<evidence type="ECO:0000256" key="11">
    <source>
        <dbReference type="ARBA" id="ARBA00023136"/>
    </source>
</evidence>
<dbReference type="OrthoDB" id="8062037at2759"/>
<gene>
    <name evidence="16" type="ORF">PBRA_009572</name>
    <name evidence="17" type="ORF">PLBR_LOCUS5604</name>
</gene>
<dbReference type="InterPro" id="IPR001841">
    <property type="entry name" value="Znf_RING"/>
</dbReference>
<dbReference type="GO" id="GO:0008270">
    <property type="term" value="F:zinc ion binding"/>
    <property type="evidence" value="ECO:0007669"/>
    <property type="project" value="UniProtKB-KW"/>
</dbReference>
<name>A0A0G4J8W1_PLABS</name>
<evidence type="ECO:0000256" key="12">
    <source>
        <dbReference type="PROSITE-ProRule" id="PRU00175"/>
    </source>
</evidence>
<evidence type="ECO:0000256" key="14">
    <source>
        <dbReference type="SAM" id="SignalP"/>
    </source>
</evidence>